<name>A0A183P011_9TREM</name>
<sequence length="82" mass="9228">MLLYSGHKEENALNTDRFALRLSKESRKALIGCESHGSRIIKASFREKEGITMNVIVCYAPTNDNNEDDKNHLYGNAATNQN</sequence>
<proteinExistence type="predicted"/>
<evidence type="ECO:0000313" key="1">
    <source>
        <dbReference type="EMBL" id="VDP40973.1"/>
    </source>
</evidence>
<evidence type="ECO:0000313" key="2">
    <source>
        <dbReference type="Proteomes" id="UP000269396"/>
    </source>
</evidence>
<organism evidence="1 2">
    <name type="scientific">Schistosoma mattheei</name>
    <dbReference type="NCBI Taxonomy" id="31246"/>
    <lineage>
        <taxon>Eukaryota</taxon>
        <taxon>Metazoa</taxon>
        <taxon>Spiralia</taxon>
        <taxon>Lophotrochozoa</taxon>
        <taxon>Platyhelminthes</taxon>
        <taxon>Trematoda</taxon>
        <taxon>Digenea</taxon>
        <taxon>Strigeidida</taxon>
        <taxon>Schistosomatoidea</taxon>
        <taxon>Schistosomatidae</taxon>
        <taxon>Schistosoma</taxon>
    </lineage>
</organism>
<protein>
    <submittedName>
        <fullName evidence="1">Uncharacterized protein</fullName>
    </submittedName>
</protein>
<reference evidence="1 2" key="1">
    <citation type="submission" date="2018-11" db="EMBL/GenBank/DDBJ databases">
        <authorList>
            <consortium name="Pathogen Informatics"/>
        </authorList>
    </citation>
    <scope>NUCLEOTIDE SEQUENCE [LARGE SCALE GENOMIC DNA]</scope>
    <source>
        <strain>Denwood</strain>
        <strain evidence="2">Zambia</strain>
    </source>
</reference>
<gene>
    <name evidence="1" type="ORF">SMTD_LOCUS7697</name>
</gene>
<dbReference type="AlphaFoldDB" id="A0A183P011"/>
<keyword evidence="2" id="KW-1185">Reference proteome</keyword>
<accession>A0A183P011</accession>
<dbReference type="EMBL" id="UZAL01028405">
    <property type="protein sequence ID" value="VDP40973.1"/>
    <property type="molecule type" value="Genomic_DNA"/>
</dbReference>
<dbReference type="Proteomes" id="UP000269396">
    <property type="component" value="Unassembled WGS sequence"/>
</dbReference>